<evidence type="ECO:0000313" key="1">
    <source>
        <dbReference type="EMBL" id="MDH0365262.1"/>
    </source>
</evidence>
<accession>A0AA42HVE4</accession>
<name>A0AA42HVE4_9BURK</name>
<dbReference type="RefSeq" id="WP_279860770.1">
    <property type="nucleotide sequence ID" value="NZ_JAODZU010000057.1"/>
</dbReference>
<sequence length="91" mass="9800">GVRIKTWTGFMRLGQGGCGQKLGLPGGSSCTHTQTGFVQLSFTSSLAYVLEPRFVSWDTNASSFVVKGCAKKLKKNLRDVAPVFPTPAYSQ</sequence>
<protein>
    <submittedName>
        <fullName evidence="1">Uncharacterized protein</fullName>
    </submittedName>
</protein>
<organism evidence="1 2">
    <name type="scientific">Comamonas aquatica</name>
    <dbReference type="NCBI Taxonomy" id="225991"/>
    <lineage>
        <taxon>Bacteria</taxon>
        <taxon>Pseudomonadati</taxon>
        <taxon>Pseudomonadota</taxon>
        <taxon>Betaproteobacteria</taxon>
        <taxon>Burkholderiales</taxon>
        <taxon>Comamonadaceae</taxon>
        <taxon>Comamonas</taxon>
    </lineage>
</organism>
<dbReference type="EMBL" id="JAODZU010000057">
    <property type="protein sequence ID" value="MDH0365262.1"/>
    <property type="molecule type" value="Genomic_DNA"/>
</dbReference>
<evidence type="ECO:0000313" key="2">
    <source>
        <dbReference type="Proteomes" id="UP001158297"/>
    </source>
</evidence>
<dbReference type="Proteomes" id="UP001158297">
    <property type="component" value="Unassembled WGS sequence"/>
</dbReference>
<proteinExistence type="predicted"/>
<feature type="non-terminal residue" evidence="1">
    <location>
        <position position="1"/>
    </location>
</feature>
<dbReference type="AlphaFoldDB" id="A0AA42HVE4"/>
<gene>
    <name evidence="1" type="ORF">N7330_19830</name>
</gene>
<reference evidence="1" key="1">
    <citation type="submission" date="2022-09" db="EMBL/GenBank/DDBJ databases">
        <title>Intensive care unit water sources are persistently colonized with multi-drug resistant bacteria and are the site of extensive horizontal gene transfer of antibiotic resistance genes.</title>
        <authorList>
            <person name="Diorio-Toth L."/>
        </authorList>
    </citation>
    <scope>NUCLEOTIDE SEQUENCE</scope>
    <source>
        <strain evidence="1">GD04130</strain>
    </source>
</reference>
<comment type="caution">
    <text evidence="1">The sequence shown here is derived from an EMBL/GenBank/DDBJ whole genome shotgun (WGS) entry which is preliminary data.</text>
</comment>